<accession>A0A6J6PCT6</accession>
<evidence type="ECO:0000259" key="4">
    <source>
        <dbReference type="PROSITE" id="PS50893"/>
    </source>
</evidence>
<organism evidence="5">
    <name type="scientific">freshwater metagenome</name>
    <dbReference type="NCBI Taxonomy" id="449393"/>
    <lineage>
        <taxon>unclassified sequences</taxon>
        <taxon>metagenomes</taxon>
        <taxon>ecological metagenomes</taxon>
    </lineage>
</organism>
<dbReference type="PANTHER" id="PTHR19211">
    <property type="entry name" value="ATP-BINDING TRANSPORT PROTEIN-RELATED"/>
    <property type="match status" value="1"/>
</dbReference>
<dbReference type="Gene3D" id="3.40.50.300">
    <property type="entry name" value="P-loop containing nucleotide triphosphate hydrolases"/>
    <property type="match status" value="1"/>
</dbReference>
<dbReference type="CDD" id="cd03221">
    <property type="entry name" value="ABCF_EF-3"/>
    <property type="match status" value="1"/>
</dbReference>
<sequence length="226" mass="24503">MKVKFPEPPPSGATVITATRLSKGYGAGSPVFEDVTFDIGRGERLLVLGLNGAGKTSLLRILAGEAQPTLGDFKFGHSVNVGYYAQEHDNLRTNESLLYNIRSEVPSNVMLTETQLRGMLGMFGLMGEKVFQDSGTLSGGEKTKLALAMLMVGRNNLLLLDEPTNNLDPASRQAVADALSTWKGTIVFVSHDAEFVEQLKPTKVLLMPDGQVDFFSPDWLELVSLA</sequence>
<dbReference type="Pfam" id="PF00005">
    <property type="entry name" value="ABC_tran"/>
    <property type="match status" value="1"/>
</dbReference>
<dbReference type="PROSITE" id="PS50893">
    <property type="entry name" value="ABC_TRANSPORTER_2"/>
    <property type="match status" value="1"/>
</dbReference>
<dbReference type="SMART" id="SM00382">
    <property type="entry name" value="AAA"/>
    <property type="match status" value="1"/>
</dbReference>
<gene>
    <name evidence="5" type="ORF">UFOPK2366_01071</name>
</gene>
<evidence type="ECO:0000256" key="3">
    <source>
        <dbReference type="ARBA" id="ARBA00022840"/>
    </source>
</evidence>
<name>A0A6J6PCT6_9ZZZZ</name>
<keyword evidence="2" id="KW-0547">Nucleotide-binding</keyword>
<dbReference type="EMBL" id="CAEZXM010000191">
    <property type="protein sequence ID" value="CAB4697290.1"/>
    <property type="molecule type" value="Genomic_DNA"/>
</dbReference>
<dbReference type="InterPro" id="IPR050611">
    <property type="entry name" value="ABCF"/>
</dbReference>
<dbReference type="InterPro" id="IPR003593">
    <property type="entry name" value="AAA+_ATPase"/>
</dbReference>
<dbReference type="AlphaFoldDB" id="A0A6J6PCT6"/>
<dbReference type="PANTHER" id="PTHR19211:SF14">
    <property type="entry name" value="ATP-BINDING CASSETTE SUB-FAMILY F MEMBER 1"/>
    <property type="match status" value="1"/>
</dbReference>
<reference evidence="5" key="1">
    <citation type="submission" date="2020-05" db="EMBL/GenBank/DDBJ databases">
        <authorList>
            <person name="Chiriac C."/>
            <person name="Salcher M."/>
            <person name="Ghai R."/>
            <person name="Kavagutti S V."/>
        </authorList>
    </citation>
    <scope>NUCLEOTIDE SEQUENCE</scope>
</reference>
<keyword evidence="1" id="KW-0677">Repeat</keyword>
<dbReference type="GO" id="GO:0016887">
    <property type="term" value="F:ATP hydrolysis activity"/>
    <property type="evidence" value="ECO:0007669"/>
    <property type="project" value="InterPro"/>
</dbReference>
<dbReference type="FunFam" id="3.40.50.300:FF:000597">
    <property type="entry name" value="ABC transporter ATP-binding protein"/>
    <property type="match status" value="1"/>
</dbReference>
<keyword evidence="3" id="KW-0067">ATP-binding</keyword>
<evidence type="ECO:0000256" key="2">
    <source>
        <dbReference type="ARBA" id="ARBA00022741"/>
    </source>
</evidence>
<dbReference type="PROSITE" id="PS00211">
    <property type="entry name" value="ABC_TRANSPORTER_1"/>
    <property type="match status" value="1"/>
</dbReference>
<dbReference type="GO" id="GO:0005524">
    <property type="term" value="F:ATP binding"/>
    <property type="evidence" value="ECO:0007669"/>
    <property type="project" value="UniProtKB-KW"/>
</dbReference>
<evidence type="ECO:0000313" key="5">
    <source>
        <dbReference type="EMBL" id="CAB4697290.1"/>
    </source>
</evidence>
<dbReference type="SUPFAM" id="SSF52540">
    <property type="entry name" value="P-loop containing nucleoside triphosphate hydrolases"/>
    <property type="match status" value="1"/>
</dbReference>
<dbReference type="InterPro" id="IPR003439">
    <property type="entry name" value="ABC_transporter-like_ATP-bd"/>
</dbReference>
<feature type="domain" description="ABC transporter" evidence="4">
    <location>
        <begin position="16"/>
        <end position="225"/>
    </location>
</feature>
<protein>
    <submittedName>
        <fullName evidence="5">Unannotated protein</fullName>
    </submittedName>
</protein>
<dbReference type="InterPro" id="IPR027417">
    <property type="entry name" value="P-loop_NTPase"/>
</dbReference>
<dbReference type="InterPro" id="IPR017871">
    <property type="entry name" value="ABC_transporter-like_CS"/>
</dbReference>
<evidence type="ECO:0000256" key="1">
    <source>
        <dbReference type="ARBA" id="ARBA00022737"/>
    </source>
</evidence>
<proteinExistence type="predicted"/>